<keyword evidence="7 9" id="KW-0472">Membrane</keyword>
<evidence type="ECO:0000256" key="4">
    <source>
        <dbReference type="ARBA" id="ARBA00022692"/>
    </source>
</evidence>
<evidence type="ECO:0000256" key="6">
    <source>
        <dbReference type="ARBA" id="ARBA00022989"/>
    </source>
</evidence>
<comment type="caution">
    <text evidence="9">Lacks conserved residue(s) required for the propagation of feature annotation.</text>
</comment>
<organism evidence="11 12">
    <name type="scientific">Oikopleura dioica</name>
    <name type="common">Tunicate</name>
    <dbReference type="NCBI Taxonomy" id="34765"/>
    <lineage>
        <taxon>Eukaryota</taxon>
        <taxon>Metazoa</taxon>
        <taxon>Chordata</taxon>
        <taxon>Tunicata</taxon>
        <taxon>Appendicularia</taxon>
        <taxon>Copelata</taxon>
        <taxon>Oikopleuridae</taxon>
        <taxon>Oikopleura</taxon>
    </lineage>
</organism>
<dbReference type="Pfam" id="PF00472">
    <property type="entry name" value="RF-1"/>
    <property type="match status" value="1"/>
</dbReference>
<dbReference type="PANTHER" id="PTHR13148">
    <property type="entry name" value="PER1-RELATED"/>
    <property type="match status" value="1"/>
</dbReference>
<dbReference type="PANTHER" id="PTHR13148:SF0">
    <property type="entry name" value="POST-GPI ATTACHMENT TO PROTEINS FACTOR 3"/>
    <property type="match status" value="1"/>
</dbReference>
<keyword evidence="3 9" id="KW-0337">GPI-anchor biosynthesis</keyword>
<gene>
    <name evidence="11" type="ORF">OKIOD_LOCUS5001</name>
</gene>
<accession>A0ABN7SBK6</accession>
<keyword evidence="5" id="KW-0732">Signal</keyword>
<comment type="function">
    <text evidence="8">Involved in the fatty acid remodeling steps of GPI-anchor maturation where the unsaturated acyl chain at sn-2 of inositol phosphate is replaced by a saturated stearoyl chain. May catalyze the first step of the fatty acid remodeling, by removing the unsaturated acyl chain at sn-2 of inositol phosphate, generating a lyso-GPI intermediate. The fatty acid remodeling steps is critical for the integration of GPI-APs into lipid rafts.</text>
</comment>
<feature type="transmembrane region" description="Helical" evidence="9">
    <location>
        <begin position="200"/>
        <end position="219"/>
    </location>
</feature>
<evidence type="ECO:0000313" key="11">
    <source>
        <dbReference type="EMBL" id="CAG5094312.1"/>
    </source>
</evidence>
<evidence type="ECO:0000256" key="2">
    <source>
        <dbReference type="ARBA" id="ARBA00006387"/>
    </source>
</evidence>
<keyword evidence="9" id="KW-0333">Golgi apparatus</keyword>
<dbReference type="EMBL" id="OU015569">
    <property type="protein sequence ID" value="CAG5094312.1"/>
    <property type="molecule type" value="Genomic_DNA"/>
</dbReference>
<evidence type="ECO:0000256" key="8">
    <source>
        <dbReference type="ARBA" id="ARBA00093305"/>
    </source>
</evidence>
<evidence type="ECO:0000256" key="1">
    <source>
        <dbReference type="ARBA" id="ARBA00004127"/>
    </source>
</evidence>
<dbReference type="SUPFAM" id="SSF110916">
    <property type="entry name" value="Peptidyl-tRNA hydrolase domain-like"/>
    <property type="match status" value="1"/>
</dbReference>
<reference evidence="11 12" key="1">
    <citation type="submission" date="2021-04" db="EMBL/GenBank/DDBJ databases">
        <authorList>
            <person name="Bliznina A."/>
        </authorList>
    </citation>
    <scope>NUCLEOTIDE SEQUENCE [LARGE SCALE GENOMIC DNA]</scope>
</reference>
<evidence type="ECO:0000259" key="10">
    <source>
        <dbReference type="Pfam" id="PF00472"/>
    </source>
</evidence>
<keyword evidence="12" id="KW-1185">Reference proteome</keyword>
<feature type="domain" description="Prokaryotic-type class I peptide chain release factors" evidence="10">
    <location>
        <begin position="11"/>
        <end position="144"/>
    </location>
</feature>
<evidence type="ECO:0000256" key="9">
    <source>
        <dbReference type="RuleBase" id="RU365066"/>
    </source>
</evidence>
<protein>
    <recommendedName>
        <fullName evidence="9">Post-GPI attachment to proteins factor 3</fullName>
    </recommendedName>
</protein>
<dbReference type="Pfam" id="PF04080">
    <property type="entry name" value="Per1"/>
    <property type="match status" value="1"/>
</dbReference>
<evidence type="ECO:0000313" key="12">
    <source>
        <dbReference type="Proteomes" id="UP001158576"/>
    </source>
</evidence>
<keyword evidence="4 9" id="KW-0812">Transmembrane</keyword>
<proteinExistence type="inferred from homology"/>
<sequence>MQRIATVRSLIKIPRDTVNWKKFAAAKGRGGQHVNRNDTAVEVRFSIDEEWISAADRSVLKRDFGHLISKKSEIVLIESKHREPLRNFEKALRDFEEKVNPALEQEESEIALKRKRYLENHNPKKLEKANKKRLKDKRLKKYSKNMRKITHKDFQNASSILQMMKGILAVLLINLKLGDGSPGDRSFIKAKRKFALDDKVLLFHAVVCSVGWIMSAQFHARETKLSEKMDYLGAAAIIYSTLFLSLSRNFPRKRSQIGMAVAACFYCHVYSMRNRIDYGLNMKLCVCLGIISLALWVRVYLIERSEALFKVTLVSIGSALLLGLEILDFPPLYRIFDAHSLWHCGTMPAPWLLYPALMEDAYDQFQKSKIKLP</sequence>
<comment type="subcellular location">
    <subcellularLocation>
        <location evidence="1">Endomembrane system</location>
        <topology evidence="1">Multi-pass membrane protein</topology>
    </subcellularLocation>
    <subcellularLocation>
        <location evidence="9">Golgi apparatus membrane</location>
        <topology evidence="9">Multi-pass membrane protein</topology>
    </subcellularLocation>
</comment>
<evidence type="ECO:0000256" key="3">
    <source>
        <dbReference type="ARBA" id="ARBA00022502"/>
    </source>
</evidence>
<dbReference type="InterPro" id="IPR000352">
    <property type="entry name" value="Pep_chain_release_fac_I"/>
</dbReference>
<name>A0ABN7SBK6_OIKDI</name>
<comment type="function">
    <text evidence="9">Involved in the lipid remodeling steps of GPI-anchor maturation.</text>
</comment>
<feature type="transmembrane region" description="Helical" evidence="9">
    <location>
        <begin position="280"/>
        <end position="301"/>
    </location>
</feature>
<evidence type="ECO:0000256" key="5">
    <source>
        <dbReference type="ARBA" id="ARBA00022729"/>
    </source>
</evidence>
<dbReference type="Gene3D" id="3.30.160.20">
    <property type="match status" value="1"/>
</dbReference>
<comment type="similarity">
    <text evidence="2 9">Belongs to the PGAP3 family.</text>
</comment>
<dbReference type="InterPro" id="IPR007217">
    <property type="entry name" value="Per1-like"/>
</dbReference>
<dbReference type="Proteomes" id="UP001158576">
    <property type="component" value="Chromosome XSR"/>
</dbReference>
<evidence type="ECO:0000256" key="7">
    <source>
        <dbReference type="ARBA" id="ARBA00023136"/>
    </source>
</evidence>
<feature type="transmembrane region" description="Helical" evidence="9">
    <location>
        <begin position="231"/>
        <end position="250"/>
    </location>
</feature>
<keyword evidence="6 9" id="KW-1133">Transmembrane helix</keyword>